<dbReference type="EMBL" id="JAPDDT010000001">
    <property type="protein sequence ID" value="MCW1921051.1"/>
    <property type="molecule type" value="Genomic_DNA"/>
</dbReference>
<keyword evidence="5" id="KW-0378">Hydrolase</keyword>
<dbReference type="CDD" id="cd17515">
    <property type="entry name" value="RMtype1_S_MjaORF132P_Sau1132ORF3780P-TRD1-CR1_like"/>
    <property type="match status" value="1"/>
</dbReference>
<dbReference type="Gene3D" id="1.10.287.1120">
    <property type="entry name" value="Bipartite methylase S protein"/>
    <property type="match status" value="1"/>
</dbReference>
<dbReference type="GO" id="GO:0016787">
    <property type="term" value="F:hydrolase activity"/>
    <property type="evidence" value="ECO:0007669"/>
    <property type="project" value="UniProtKB-KW"/>
</dbReference>
<dbReference type="PANTHER" id="PTHR30408:SF12">
    <property type="entry name" value="TYPE I RESTRICTION ENZYME MJAVIII SPECIFICITY SUBUNIT"/>
    <property type="match status" value="1"/>
</dbReference>
<keyword evidence="5" id="KW-0540">Nuclease</keyword>
<comment type="similarity">
    <text evidence="1">Belongs to the type-I restriction system S methylase family.</text>
</comment>
<dbReference type="InterPro" id="IPR044946">
    <property type="entry name" value="Restrct_endonuc_typeI_TRD_sf"/>
</dbReference>
<evidence type="ECO:0000256" key="1">
    <source>
        <dbReference type="ARBA" id="ARBA00010923"/>
    </source>
</evidence>
<name>A0ABT3GC86_9BACT</name>
<dbReference type="GO" id="GO:0004519">
    <property type="term" value="F:endonuclease activity"/>
    <property type="evidence" value="ECO:0007669"/>
    <property type="project" value="UniProtKB-KW"/>
</dbReference>
<evidence type="ECO:0000313" key="5">
    <source>
        <dbReference type="EMBL" id="MCW1921051.1"/>
    </source>
</evidence>
<dbReference type="Gene3D" id="3.90.220.20">
    <property type="entry name" value="DNA methylase specificity domains"/>
    <property type="match status" value="2"/>
</dbReference>
<dbReference type="Proteomes" id="UP001320876">
    <property type="component" value="Unassembled WGS sequence"/>
</dbReference>
<dbReference type="EC" id="3.1.21.-" evidence="5"/>
<dbReference type="PANTHER" id="PTHR30408">
    <property type="entry name" value="TYPE-1 RESTRICTION ENZYME ECOKI SPECIFICITY PROTEIN"/>
    <property type="match status" value="1"/>
</dbReference>
<feature type="domain" description="Type I restriction modification DNA specificity" evidence="4">
    <location>
        <begin position="217"/>
        <end position="375"/>
    </location>
</feature>
<keyword evidence="3" id="KW-0238">DNA-binding</keyword>
<evidence type="ECO:0000256" key="3">
    <source>
        <dbReference type="ARBA" id="ARBA00023125"/>
    </source>
</evidence>
<dbReference type="CDD" id="cd17525">
    <property type="entry name" value="RMtype1_S_Eco15ORF14057P-TRD1-CR1_like"/>
    <property type="match status" value="1"/>
</dbReference>
<proteinExistence type="inferred from homology"/>
<accession>A0ABT3GC86</accession>
<evidence type="ECO:0000256" key="2">
    <source>
        <dbReference type="ARBA" id="ARBA00022747"/>
    </source>
</evidence>
<dbReference type="InterPro" id="IPR052021">
    <property type="entry name" value="Type-I_RS_S_subunit"/>
</dbReference>
<comment type="caution">
    <text evidence="5">The sequence shown here is derived from an EMBL/GenBank/DDBJ whole genome shotgun (WGS) entry which is preliminary data.</text>
</comment>
<dbReference type="SUPFAM" id="SSF116734">
    <property type="entry name" value="DNA methylase specificity domain"/>
    <property type="match status" value="2"/>
</dbReference>
<gene>
    <name evidence="5" type="ORF">OKA05_00700</name>
</gene>
<dbReference type="InterPro" id="IPR000055">
    <property type="entry name" value="Restrct_endonuc_typeI_TRD"/>
</dbReference>
<protein>
    <submittedName>
        <fullName evidence="5">Restriction endonuclease subunit S</fullName>
        <ecNumber evidence="5">3.1.21.-</ecNumber>
    </submittedName>
</protein>
<sequence length="397" mass="44500">MNCPNLRFKDFDSDWKFVRFGDELIESKLGGNYANSEKATDHPLIKMGNLGRGEMNLRKIEYIEEGEPINPDDQIKDGDLFFNTRNTLDLVGKVAIWRSELPRAYYNSNLMRITFACNHFMNYRLNSYEGVKALRRLATGTTSVAAIYTRDLLQMRIAIPTLPEQQKIANFLTAVDGLIAQLSQKKALLEAFKKGVMQQLFNQVLRFQDDQGNDFPDWEERTLGDFCSCFSGGTPSSGKRDYYGGSIPFIRSAEIGADSTALFLTEKGLKESAAKMVEVGDLLVALYGANSGEVGISKVKGAINQAILCVRTKQSVLFLYFWLEYSKQTIVSTYLQGGQGNLSGRIVQSLDVALPSLPEQIKIANFLIALDRKIEAVAMQTAHMKTWKKGLLQQMFV</sequence>
<reference evidence="5 6" key="1">
    <citation type="submission" date="2022-10" db="EMBL/GenBank/DDBJ databases">
        <title>Luteolibacter arcticus strain CCTCC AB 2014275, whole genome shotgun sequencing project.</title>
        <authorList>
            <person name="Zhao G."/>
            <person name="Shen L."/>
        </authorList>
    </citation>
    <scope>NUCLEOTIDE SEQUENCE [LARGE SCALE GENOMIC DNA]</scope>
    <source>
        <strain evidence="5 6">CCTCC AB 2014275</strain>
    </source>
</reference>
<evidence type="ECO:0000313" key="6">
    <source>
        <dbReference type="Proteomes" id="UP001320876"/>
    </source>
</evidence>
<dbReference type="Pfam" id="PF01420">
    <property type="entry name" value="Methylase_S"/>
    <property type="match status" value="2"/>
</dbReference>
<keyword evidence="5" id="KW-0255">Endonuclease</keyword>
<organism evidence="5 6">
    <name type="scientific">Luteolibacter arcticus</name>
    <dbReference type="NCBI Taxonomy" id="1581411"/>
    <lineage>
        <taxon>Bacteria</taxon>
        <taxon>Pseudomonadati</taxon>
        <taxon>Verrucomicrobiota</taxon>
        <taxon>Verrucomicrobiia</taxon>
        <taxon>Verrucomicrobiales</taxon>
        <taxon>Verrucomicrobiaceae</taxon>
        <taxon>Luteolibacter</taxon>
    </lineage>
</organism>
<keyword evidence="6" id="KW-1185">Reference proteome</keyword>
<feature type="domain" description="Type I restriction modification DNA specificity" evidence="4">
    <location>
        <begin position="13"/>
        <end position="190"/>
    </location>
</feature>
<dbReference type="RefSeq" id="WP_264485160.1">
    <property type="nucleotide sequence ID" value="NZ_JAPDDT010000001.1"/>
</dbReference>
<keyword evidence="2" id="KW-0680">Restriction system</keyword>
<evidence type="ECO:0000259" key="4">
    <source>
        <dbReference type="Pfam" id="PF01420"/>
    </source>
</evidence>